<sequence length="535" mass="61571">MGSSQATSSHLSLPYHWDPEFSTRRNLRYQDQNKPYVVWQRDINPGLNTIALFMNHDDSDPCPYQANSKVFNFCPAARCVEAFRSGGNDLKKPIALLSDSESTLKSRHYKKALTAEELYEALNKPWSVLALAATANNHEAYVLRDFIYHHLAFSAMIRVELPSEGLSTFALCFHLPFYALRNCKRADKRKWPDQQPLRQVEDVSFVKSPAGNNLNSAPKQDHLHEAQISCVVTGWDETVWEAYFFIDLYYDEETAENIEDYEGQMKQLPEQLDADPLMKGTFVGSARSCVRKPREYFLNILRVRVRQVKKEWRYVVTRMEEDIKVGKRFYSPCSQLDGQVRPIRFDAKDARSTRKKFLHWTDKVIELLRKLIEKLDETVEAREKFNAGSIGYFYAPGASTNISKTDHKTLICINEDFAELAGLLRKLELLKDKICEDIPRDISLQFAHENNESAIFQQATARDVKVLTWVTFHSIPFALVAALLSTRAGFLPLPENPWSLIISLLIMEIIVWVTLMLYRLDMEWTVLSSTVGSFS</sequence>
<keyword evidence="1" id="KW-0472">Membrane</keyword>
<dbReference type="RefSeq" id="XP_040717847.1">
    <property type="nucleotide sequence ID" value="XM_040864999.1"/>
</dbReference>
<dbReference type="OrthoDB" id="10071171at2759"/>
<gene>
    <name evidence="2" type="ORF">BCR38DRAFT_509939</name>
</gene>
<accession>A0A1Y2E6L9</accession>
<dbReference type="Proteomes" id="UP000193689">
    <property type="component" value="Unassembled WGS sequence"/>
</dbReference>
<protein>
    <submittedName>
        <fullName evidence="2">Uncharacterized protein</fullName>
    </submittedName>
</protein>
<organism evidence="2 3">
    <name type="scientific">Pseudomassariella vexata</name>
    <dbReference type="NCBI Taxonomy" id="1141098"/>
    <lineage>
        <taxon>Eukaryota</taxon>
        <taxon>Fungi</taxon>
        <taxon>Dikarya</taxon>
        <taxon>Ascomycota</taxon>
        <taxon>Pezizomycotina</taxon>
        <taxon>Sordariomycetes</taxon>
        <taxon>Xylariomycetidae</taxon>
        <taxon>Amphisphaeriales</taxon>
        <taxon>Pseudomassariaceae</taxon>
        <taxon>Pseudomassariella</taxon>
    </lineage>
</organism>
<dbReference type="EMBL" id="MCFJ01000004">
    <property type="protein sequence ID" value="ORY67223.1"/>
    <property type="molecule type" value="Genomic_DNA"/>
</dbReference>
<dbReference type="GeneID" id="63781211"/>
<evidence type="ECO:0000256" key="1">
    <source>
        <dbReference type="SAM" id="Phobius"/>
    </source>
</evidence>
<keyword evidence="1" id="KW-0812">Transmembrane</keyword>
<evidence type="ECO:0000313" key="3">
    <source>
        <dbReference type="Proteomes" id="UP000193689"/>
    </source>
</evidence>
<keyword evidence="3" id="KW-1185">Reference proteome</keyword>
<feature type="transmembrane region" description="Helical" evidence="1">
    <location>
        <begin position="466"/>
        <end position="486"/>
    </location>
</feature>
<dbReference type="AlphaFoldDB" id="A0A1Y2E6L9"/>
<dbReference type="InParanoid" id="A0A1Y2E6L9"/>
<name>A0A1Y2E6L9_9PEZI</name>
<feature type="transmembrane region" description="Helical" evidence="1">
    <location>
        <begin position="498"/>
        <end position="518"/>
    </location>
</feature>
<comment type="caution">
    <text evidence="2">The sequence shown here is derived from an EMBL/GenBank/DDBJ whole genome shotgun (WGS) entry which is preliminary data.</text>
</comment>
<reference evidence="2 3" key="1">
    <citation type="submission" date="2016-07" db="EMBL/GenBank/DDBJ databases">
        <title>Pervasive Adenine N6-methylation of Active Genes in Fungi.</title>
        <authorList>
            <consortium name="DOE Joint Genome Institute"/>
            <person name="Mondo S.J."/>
            <person name="Dannebaum R.O."/>
            <person name="Kuo R.C."/>
            <person name="Labutti K."/>
            <person name="Haridas S."/>
            <person name="Kuo A."/>
            <person name="Salamov A."/>
            <person name="Ahrendt S.R."/>
            <person name="Lipzen A."/>
            <person name="Sullivan W."/>
            <person name="Andreopoulos W.B."/>
            <person name="Clum A."/>
            <person name="Lindquist E."/>
            <person name="Daum C."/>
            <person name="Ramamoorthy G.K."/>
            <person name="Gryganskyi A."/>
            <person name="Culley D."/>
            <person name="Magnuson J.K."/>
            <person name="James T.Y."/>
            <person name="O'Malley M.A."/>
            <person name="Stajich J.E."/>
            <person name="Spatafora J.W."/>
            <person name="Visel A."/>
            <person name="Grigoriev I.V."/>
        </authorList>
    </citation>
    <scope>NUCLEOTIDE SEQUENCE [LARGE SCALE GENOMIC DNA]</scope>
    <source>
        <strain evidence="2 3">CBS 129021</strain>
    </source>
</reference>
<proteinExistence type="predicted"/>
<keyword evidence="1" id="KW-1133">Transmembrane helix</keyword>
<evidence type="ECO:0000313" key="2">
    <source>
        <dbReference type="EMBL" id="ORY67223.1"/>
    </source>
</evidence>